<name>A9UR45_MONBE</name>
<protein>
    <submittedName>
        <fullName evidence="3">Uncharacterized protein</fullName>
    </submittedName>
</protein>
<keyword evidence="2" id="KW-0812">Transmembrane</keyword>
<keyword evidence="2" id="KW-1133">Transmembrane helix</keyword>
<sequence length="359" mass="39180">MADYEASSPVHHNHNSINNNNSRTPLLACHEALRVGRAHSRGRQAPQTSPHVRSLFHQRLTPPSVHVSNTSCYTTHAVRAGCRACSGLCAGLCNDHRKLIIASTTLLTALIIGMTMFFLYPRTVGMRVTGGTANNLTVVCLDNHTIDYFNMTIEWDLIAENQNYLAVSLSQGYLSMKTAHDESMGNMTVSFDAMPHRKKNSVKLVVNATIGGADAVKVFEPSCVSATSRPYNRFAVQFMLNVTAKLLDFHESITVDTIILVGCPITQAPLGPASTLPLNTTTVAPTTSTNTDTNVTSTPSTTPHWWRREAHLTTPEPMAAEQDEAVTYAVVLAQTLPQVGHSSADMWFFDTDQAPCLEL</sequence>
<feature type="region of interest" description="Disordered" evidence="1">
    <location>
        <begin position="1"/>
        <end position="22"/>
    </location>
</feature>
<dbReference type="InParanoid" id="A9UR45"/>
<keyword evidence="4" id="KW-1185">Reference proteome</keyword>
<gene>
    <name evidence="3" type="ORF">MONBRDRAFT_35973</name>
</gene>
<dbReference type="KEGG" id="mbr:MONBRDRAFT_35973"/>
<dbReference type="InterPro" id="IPR009790">
    <property type="entry name" value="TMEM106"/>
</dbReference>
<dbReference type="EMBL" id="CH991544">
    <property type="protein sequence ID" value="EDQ91853.1"/>
    <property type="molecule type" value="Genomic_DNA"/>
</dbReference>
<feature type="transmembrane region" description="Helical" evidence="2">
    <location>
        <begin position="99"/>
        <end position="120"/>
    </location>
</feature>
<accession>A9UR45</accession>
<dbReference type="PANTHER" id="PTHR28556:SF4">
    <property type="entry name" value="TRANSMEMBRANE PROTEIN 106A"/>
    <property type="match status" value="1"/>
</dbReference>
<dbReference type="PANTHER" id="PTHR28556">
    <property type="entry name" value="TRANSMEMBRANE PROTEIN 106B"/>
    <property type="match status" value="1"/>
</dbReference>
<keyword evidence="2" id="KW-0472">Membrane</keyword>
<evidence type="ECO:0000256" key="2">
    <source>
        <dbReference type="SAM" id="Phobius"/>
    </source>
</evidence>
<dbReference type="RefSeq" id="XP_001743139.1">
    <property type="nucleotide sequence ID" value="XM_001743087.1"/>
</dbReference>
<evidence type="ECO:0000313" key="3">
    <source>
        <dbReference type="EMBL" id="EDQ91853.1"/>
    </source>
</evidence>
<reference evidence="3 4" key="1">
    <citation type="journal article" date="2008" name="Nature">
        <title>The genome of the choanoflagellate Monosiga brevicollis and the origin of metazoans.</title>
        <authorList>
            <consortium name="JGI Sequencing"/>
            <person name="King N."/>
            <person name="Westbrook M.J."/>
            <person name="Young S.L."/>
            <person name="Kuo A."/>
            <person name="Abedin M."/>
            <person name="Chapman J."/>
            <person name="Fairclough S."/>
            <person name="Hellsten U."/>
            <person name="Isogai Y."/>
            <person name="Letunic I."/>
            <person name="Marr M."/>
            <person name="Pincus D."/>
            <person name="Putnam N."/>
            <person name="Rokas A."/>
            <person name="Wright K.J."/>
            <person name="Zuzow R."/>
            <person name="Dirks W."/>
            <person name="Good M."/>
            <person name="Goodstein D."/>
            <person name="Lemons D."/>
            <person name="Li W."/>
            <person name="Lyons J.B."/>
            <person name="Morris A."/>
            <person name="Nichols S."/>
            <person name="Richter D.J."/>
            <person name="Salamov A."/>
            <person name="Bork P."/>
            <person name="Lim W.A."/>
            <person name="Manning G."/>
            <person name="Miller W.T."/>
            <person name="McGinnis W."/>
            <person name="Shapiro H."/>
            <person name="Tjian R."/>
            <person name="Grigoriev I.V."/>
            <person name="Rokhsar D."/>
        </authorList>
    </citation>
    <scope>NUCLEOTIDE SEQUENCE [LARGE SCALE GENOMIC DNA]</scope>
    <source>
        <strain evidence="4">MX1 / ATCC 50154</strain>
    </source>
</reference>
<evidence type="ECO:0000313" key="4">
    <source>
        <dbReference type="Proteomes" id="UP000001357"/>
    </source>
</evidence>
<dbReference type="Proteomes" id="UP000001357">
    <property type="component" value="Unassembled WGS sequence"/>
</dbReference>
<evidence type="ECO:0000256" key="1">
    <source>
        <dbReference type="SAM" id="MobiDB-lite"/>
    </source>
</evidence>
<dbReference type="GeneID" id="5888437"/>
<organism evidence="3 4">
    <name type="scientific">Monosiga brevicollis</name>
    <name type="common">Choanoflagellate</name>
    <dbReference type="NCBI Taxonomy" id="81824"/>
    <lineage>
        <taxon>Eukaryota</taxon>
        <taxon>Choanoflagellata</taxon>
        <taxon>Craspedida</taxon>
        <taxon>Salpingoecidae</taxon>
        <taxon>Monosiga</taxon>
    </lineage>
</organism>
<dbReference type="AlphaFoldDB" id="A9UR45"/>
<proteinExistence type="predicted"/>
<feature type="compositionally biased region" description="Low complexity" evidence="1">
    <location>
        <begin position="7"/>
        <end position="22"/>
    </location>
</feature>